<feature type="domain" description="MmgE/PrpD N-terminal" evidence="2">
    <location>
        <begin position="6"/>
        <end position="224"/>
    </location>
</feature>
<dbReference type="Pfam" id="PF03972">
    <property type="entry name" value="MmgE_PrpD_N"/>
    <property type="match status" value="1"/>
</dbReference>
<evidence type="ECO:0000256" key="1">
    <source>
        <dbReference type="ARBA" id="ARBA00006174"/>
    </source>
</evidence>
<reference evidence="4" key="1">
    <citation type="submission" date="2018-05" db="EMBL/GenBank/DDBJ databases">
        <authorList>
            <person name="Lanie J.A."/>
            <person name="Ng W.-L."/>
            <person name="Kazmierczak K.M."/>
            <person name="Andrzejewski T.M."/>
            <person name="Davidsen T.M."/>
            <person name="Wayne K.J."/>
            <person name="Tettelin H."/>
            <person name="Glass J.I."/>
            <person name="Rusch D."/>
            <person name="Podicherti R."/>
            <person name="Tsui H.-C.T."/>
            <person name="Winkler M.E."/>
        </authorList>
    </citation>
    <scope>NUCLEOTIDE SEQUENCE</scope>
</reference>
<dbReference type="EMBL" id="UINC01021687">
    <property type="protein sequence ID" value="SVA89766.1"/>
    <property type="molecule type" value="Genomic_DNA"/>
</dbReference>
<comment type="similarity">
    <text evidence="1">Belongs to the PrpD family.</text>
</comment>
<dbReference type="PANTHER" id="PTHR16943:SF8">
    <property type="entry name" value="2-METHYLCITRATE DEHYDRATASE"/>
    <property type="match status" value="1"/>
</dbReference>
<gene>
    <name evidence="4" type="ORF">METZ01_LOCUS142620</name>
</gene>
<dbReference type="GO" id="GO:0016829">
    <property type="term" value="F:lyase activity"/>
    <property type="evidence" value="ECO:0007669"/>
    <property type="project" value="InterPro"/>
</dbReference>
<dbReference type="AlphaFoldDB" id="A0A381ZKE4"/>
<accession>A0A381ZKE4</accession>
<dbReference type="InterPro" id="IPR042188">
    <property type="entry name" value="MmgE/PrpD_sf_2"/>
</dbReference>
<dbReference type="PANTHER" id="PTHR16943">
    <property type="entry name" value="2-METHYLCITRATE DEHYDRATASE-RELATED"/>
    <property type="match status" value="1"/>
</dbReference>
<dbReference type="InterPro" id="IPR045336">
    <property type="entry name" value="MmgE_PrpD_N"/>
</dbReference>
<evidence type="ECO:0000313" key="4">
    <source>
        <dbReference type="EMBL" id="SVA89766.1"/>
    </source>
</evidence>
<dbReference type="InterPro" id="IPR045337">
    <property type="entry name" value="MmgE_PrpD_C"/>
</dbReference>
<evidence type="ECO:0000259" key="2">
    <source>
        <dbReference type="Pfam" id="PF03972"/>
    </source>
</evidence>
<evidence type="ECO:0000259" key="3">
    <source>
        <dbReference type="Pfam" id="PF19305"/>
    </source>
</evidence>
<dbReference type="InterPro" id="IPR042183">
    <property type="entry name" value="MmgE/PrpD_sf_1"/>
</dbReference>
<organism evidence="4">
    <name type="scientific">marine metagenome</name>
    <dbReference type="NCBI Taxonomy" id="408172"/>
    <lineage>
        <taxon>unclassified sequences</taxon>
        <taxon>metagenomes</taxon>
        <taxon>ecological metagenomes</taxon>
    </lineage>
</organism>
<dbReference type="Pfam" id="PF19305">
    <property type="entry name" value="MmgE_PrpD_C"/>
    <property type="match status" value="1"/>
</dbReference>
<sequence>MDYLDKLSSFVVDTNYRDLSDSTQSAVRNVTLDTVGAIVAGSKESENSALANFVIQRSGPATSTILGQGAKADPMLATLVNSTAGVALEMDEGSRLGGGHPAIHTLPGALAVAEELGVSGKRFAEALLVGYEVESRIGGATKPKENVHSHGHWGAVGTAAAVAKLHRCSQQEVRDIINLAASMSPANTWTTAFSGATIRNLYPGRSGFHGVLAYHLHSCGFTSLDDAPSDIFGTIIGESFDPDVVVEDLGGEYRIEKNYFKLHACCRLNHPALDAVLYATSSGTFRLEEVESIRVSVPSMLQGMLGKYPDNMLAAKFNVPYAVAVAVVFGKTDITVFRPQVIADETVRNMANRVTVNVDPTLVDSRNLPKTIASIHLTNGQVLTGENRLVRGDYANPIGRDELVGKFDFLTEQFLGRDRCEKFKSMMLNLEDIGDIRSLTNILG</sequence>
<dbReference type="InterPro" id="IPR036148">
    <property type="entry name" value="MmgE/PrpD_sf"/>
</dbReference>
<dbReference type="InterPro" id="IPR005656">
    <property type="entry name" value="MmgE_PrpD"/>
</dbReference>
<dbReference type="Gene3D" id="3.30.1330.120">
    <property type="entry name" value="2-methylcitrate dehydratase PrpD"/>
    <property type="match status" value="1"/>
</dbReference>
<proteinExistence type="inferred from homology"/>
<dbReference type="SUPFAM" id="SSF103378">
    <property type="entry name" value="2-methylcitrate dehydratase PrpD"/>
    <property type="match status" value="1"/>
</dbReference>
<dbReference type="Gene3D" id="1.10.4100.10">
    <property type="entry name" value="2-methylcitrate dehydratase PrpD"/>
    <property type="match status" value="1"/>
</dbReference>
<protein>
    <recommendedName>
        <fullName evidence="5">MmgE/PrpD family protein</fullName>
    </recommendedName>
</protein>
<feature type="domain" description="MmgE/PrpD C-terminal" evidence="3">
    <location>
        <begin position="263"/>
        <end position="431"/>
    </location>
</feature>
<evidence type="ECO:0008006" key="5">
    <source>
        <dbReference type="Google" id="ProtNLM"/>
    </source>
</evidence>
<name>A0A381ZKE4_9ZZZZ</name>